<feature type="transmembrane region" description="Helical" evidence="10">
    <location>
        <begin position="970"/>
        <end position="990"/>
    </location>
</feature>
<dbReference type="Gene3D" id="3.40.50.300">
    <property type="entry name" value="P-loop containing nucleotide triphosphate hydrolases"/>
    <property type="match status" value="2"/>
</dbReference>
<evidence type="ECO:0000256" key="9">
    <source>
        <dbReference type="SAM" id="MobiDB-lite"/>
    </source>
</evidence>
<feature type="transmembrane region" description="Helical" evidence="10">
    <location>
        <begin position="96"/>
        <end position="119"/>
    </location>
</feature>
<evidence type="ECO:0000256" key="6">
    <source>
        <dbReference type="ARBA" id="ARBA00022840"/>
    </source>
</evidence>
<comment type="subcellular location">
    <subcellularLocation>
        <location evidence="1">Membrane</location>
        <topology evidence="1">Multi-pass membrane protein</topology>
    </subcellularLocation>
</comment>
<dbReference type="GO" id="GO:0016887">
    <property type="term" value="F:ATP hydrolysis activity"/>
    <property type="evidence" value="ECO:0007669"/>
    <property type="project" value="InterPro"/>
</dbReference>
<dbReference type="InterPro" id="IPR003439">
    <property type="entry name" value="ABC_transporter-like_ATP-bd"/>
</dbReference>
<evidence type="ECO:0000256" key="8">
    <source>
        <dbReference type="ARBA" id="ARBA00023136"/>
    </source>
</evidence>
<feature type="compositionally biased region" description="Low complexity" evidence="9">
    <location>
        <begin position="492"/>
        <end position="514"/>
    </location>
</feature>
<feature type="compositionally biased region" description="Polar residues" evidence="9">
    <location>
        <begin position="459"/>
        <end position="474"/>
    </location>
</feature>
<dbReference type="GO" id="GO:0005524">
    <property type="term" value="F:ATP binding"/>
    <property type="evidence" value="ECO:0007669"/>
    <property type="project" value="UniProtKB-KW"/>
</dbReference>
<dbReference type="InterPro" id="IPR036640">
    <property type="entry name" value="ABC1_TM_sf"/>
</dbReference>
<evidence type="ECO:0000259" key="11">
    <source>
        <dbReference type="PROSITE" id="PS50893"/>
    </source>
</evidence>
<keyword evidence="13" id="KW-1185">Reference proteome</keyword>
<sequence>MADVKYARLLEPNKVYVNPKAKAGFLSRLTFWWMNGLFITGSERPLENHDLYPLLDADRTEKLTEKLQQEFNKLKDLPGNKRTRLLKALIYMFPGYLYMFTICAGLTGALCNVLQPVFLSLLLSQLVQTSPLVSYKWCYIYAIGICICSLIRCLVLQQFAEQNLLTAMRWRVATIGMIFKKVLLLSETTITNVSSGLVLDLVSGDVQRFDKVCFLVGFLALSVPEVAAVICFMWYLIGWKSLSGALFMLLLVCYYSVMGGVCAALRLKMAKITDRRLGIMGSVVCGIKAIKMYAWEWPFRDMVQEVRRQEINVLRKRSAILATFPSLQFSSTAIASLISLVTLASTGTELTTYNVFVVVALLSTIRVTVCENIAKGAFSIGEFVSSIERIQAFLELEELPNLHDKHEVENRMKTSKEFLSVVKESTESTGTDNEEGSLLTDSGLEKAKKKDSVVKEGTEISNGTEIEEGSSLTDSELEKAKKEDSVVKEGIEISNGTEIEEGSSSSSEKSLLTDSELEKAKKEDSKEPKQRRQRRLRKSKGSVDHSLRQVKLSLLNVTCHWIKGSEKPNLNNVSCEAFDRELVLVTGPVGCGKSTLLSTILGELPTTSGKITCNGKIAHVSQSPWVFSGTIRSNILFGKRYDPRQYEAVLQACDLERDINSLPDRDATRIGERGTTLSGGQRTRIALARAVYSDADIYLLDDPLGAVDSKVGRNLFERCIQGILGKKIRILVTHQLQYLQNADHIILMNDGEITSEGSYADICKTGEEIAFLQKEEKTSVTPRPLYKDISLEVENWKESHFSSLQPAEEDRQTGAISWYLYWRYLTAGVKPLFLILLAMIFIFVQAFLILPDVWLLHLTNMPREERKKLTHFYTYGGLVAVALLLSVLRASLFFSTVLNSSQMLHDEMVQTVLKAPVLFFDTNPVGRIMNRFSKDIGSMDELLPDVLLDALQLILFSLGAIILPSVINPWLIFAVIPLVTLFIIIGKYYLKTSREIKRLEAINRSPVFAHFADTLEGVVTMRCHHMQHAFVKRLYKYQDVHNQSWFVVIETVRWLAIRLDILCVIFETVVVLGALFAHSGPGMTALSLIYAAQLAFDTSQVSVRQCSEVENYMTSVERVVSYTDLEPEPGYDIQNQPPDRWPATGDISLENVSLNYYDGGPQVLKDINVKIPNGQKVGVVGRTGAGKSSLVRAIYQMPKPDGQILVDGVDIGTINIQRARSSISVISQHPIIFSGSLRMNLDPFNRFTDADLWHALEQASLKTLVSSLPQQLYYEFVESGFNLSAGERQLFCLARALLQRSKIIIMDEATANVDYHNERIIQGKVKDNFAACTVLIIAHRLGTIMHCDEIMVIDGGRLAETGQPNVLSEKRNSLFARMYRSYQESGYFHGQKR</sequence>
<evidence type="ECO:0000259" key="12">
    <source>
        <dbReference type="PROSITE" id="PS50929"/>
    </source>
</evidence>
<feature type="transmembrane region" description="Helical" evidence="10">
    <location>
        <begin position="832"/>
        <end position="855"/>
    </location>
</feature>
<feature type="domain" description="ABC transmembrane type-1" evidence="12">
    <location>
        <begin position="100"/>
        <end position="365"/>
    </location>
</feature>
<feature type="transmembrane region" description="Helical" evidence="10">
    <location>
        <begin position="1059"/>
        <end position="1077"/>
    </location>
</feature>
<feature type="compositionally biased region" description="Basic and acidic residues" evidence="9">
    <location>
        <begin position="476"/>
        <end position="491"/>
    </location>
</feature>
<dbReference type="PANTHER" id="PTHR24223:SF456">
    <property type="entry name" value="MULTIDRUG RESISTANCE-ASSOCIATED PROTEIN LETHAL(2)03659"/>
    <property type="match status" value="1"/>
</dbReference>
<dbReference type="GeneID" id="116286557"/>
<dbReference type="FunFam" id="3.40.50.300:FF:001726">
    <property type="entry name" value="Multidrug resistance-associated protein 4"/>
    <property type="match status" value="1"/>
</dbReference>
<evidence type="ECO:0000256" key="4">
    <source>
        <dbReference type="ARBA" id="ARBA00022692"/>
    </source>
</evidence>
<feature type="compositionally biased region" description="Basic residues" evidence="9">
    <location>
        <begin position="531"/>
        <end position="540"/>
    </location>
</feature>
<dbReference type="GO" id="GO:0140359">
    <property type="term" value="F:ABC-type transporter activity"/>
    <property type="evidence" value="ECO:0007669"/>
    <property type="project" value="InterPro"/>
</dbReference>
<accession>A0A6P8H958</accession>
<evidence type="ECO:0000256" key="1">
    <source>
        <dbReference type="ARBA" id="ARBA00004141"/>
    </source>
</evidence>
<protein>
    <submittedName>
        <fullName evidence="14">Multidrug resistance-associated protein 4-like</fullName>
    </submittedName>
</protein>
<dbReference type="PROSITE" id="PS50929">
    <property type="entry name" value="ABC_TM1F"/>
    <property type="match status" value="2"/>
</dbReference>
<evidence type="ECO:0000256" key="7">
    <source>
        <dbReference type="ARBA" id="ARBA00022989"/>
    </source>
</evidence>
<organism evidence="13 14">
    <name type="scientific">Actinia tenebrosa</name>
    <name type="common">Australian red waratah sea anemone</name>
    <dbReference type="NCBI Taxonomy" id="6105"/>
    <lineage>
        <taxon>Eukaryota</taxon>
        <taxon>Metazoa</taxon>
        <taxon>Cnidaria</taxon>
        <taxon>Anthozoa</taxon>
        <taxon>Hexacorallia</taxon>
        <taxon>Actiniaria</taxon>
        <taxon>Actiniidae</taxon>
        <taxon>Actinia</taxon>
    </lineage>
</organism>
<keyword evidence="3" id="KW-0813">Transport</keyword>
<dbReference type="GO" id="GO:0016020">
    <property type="term" value="C:membrane"/>
    <property type="evidence" value="ECO:0007669"/>
    <property type="project" value="UniProtKB-SubCell"/>
</dbReference>
<dbReference type="InterPro" id="IPR027417">
    <property type="entry name" value="P-loop_NTPase"/>
</dbReference>
<dbReference type="SUPFAM" id="SSF52540">
    <property type="entry name" value="P-loop containing nucleoside triphosphate hydrolases"/>
    <property type="match status" value="2"/>
</dbReference>
<dbReference type="InterPro" id="IPR003593">
    <property type="entry name" value="AAA+_ATPase"/>
</dbReference>
<keyword evidence="7 10" id="KW-1133">Transmembrane helix</keyword>
<dbReference type="PANTHER" id="PTHR24223">
    <property type="entry name" value="ATP-BINDING CASSETTE SUB-FAMILY C"/>
    <property type="match status" value="1"/>
</dbReference>
<evidence type="ECO:0000256" key="5">
    <source>
        <dbReference type="ARBA" id="ARBA00022741"/>
    </source>
</evidence>
<dbReference type="Pfam" id="PF00005">
    <property type="entry name" value="ABC_tran"/>
    <property type="match status" value="2"/>
</dbReference>
<evidence type="ECO:0000256" key="2">
    <source>
        <dbReference type="ARBA" id="ARBA00009726"/>
    </source>
</evidence>
<evidence type="ECO:0000313" key="14">
    <source>
        <dbReference type="RefSeq" id="XP_031548975.1"/>
    </source>
</evidence>
<comment type="similarity">
    <text evidence="2">Belongs to the ABC transporter superfamily. ABCC family. Conjugate transporter (TC 3.A.1.208) subfamily.</text>
</comment>
<feature type="transmembrane region" description="Helical" evidence="10">
    <location>
        <begin position="243"/>
        <end position="267"/>
    </location>
</feature>
<dbReference type="RefSeq" id="XP_031548975.1">
    <property type="nucleotide sequence ID" value="XM_031693115.1"/>
</dbReference>
<dbReference type="Proteomes" id="UP000515163">
    <property type="component" value="Unplaced"/>
</dbReference>
<dbReference type="FunFam" id="3.40.50.300:FF:000163">
    <property type="entry name" value="Multidrug resistance-associated protein member 4"/>
    <property type="match status" value="1"/>
</dbReference>
<keyword evidence="4 10" id="KW-0812">Transmembrane</keyword>
<dbReference type="InterPro" id="IPR017871">
    <property type="entry name" value="ABC_transporter-like_CS"/>
</dbReference>
<dbReference type="Pfam" id="PF00664">
    <property type="entry name" value="ABC_membrane"/>
    <property type="match status" value="2"/>
</dbReference>
<dbReference type="FunFam" id="1.20.1560.10:FF:000017">
    <property type="entry name" value="Cystic fibrosis transmembrane conductance regulator"/>
    <property type="match status" value="1"/>
</dbReference>
<feature type="domain" description="ABC transporter" evidence="11">
    <location>
        <begin position="1147"/>
        <end position="1380"/>
    </location>
</feature>
<dbReference type="SUPFAM" id="SSF90123">
    <property type="entry name" value="ABC transporter transmembrane region"/>
    <property type="match status" value="2"/>
</dbReference>
<feature type="transmembrane region" description="Helical" evidence="10">
    <location>
        <begin position="875"/>
        <end position="898"/>
    </location>
</feature>
<feature type="transmembrane region" description="Helical" evidence="10">
    <location>
        <begin position="139"/>
        <end position="160"/>
    </location>
</feature>
<dbReference type="InterPro" id="IPR050173">
    <property type="entry name" value="ABC_transporter_C-like"/>
</dbReference>
<dbReference type="InParanoid" id="A0A6P8H958"/>
<feature type="transmembrane region" description="Helical" evidence="10">
    <location>
        <begin position="212"/>
        <end position="237"/>
    </location>
</feature>
<dbReference type="PROSITE" id="PS00211">
    <property type="entry name" value="ABC_TRANSPORTER_1"/>
    <property type="match status" value="2"/>
</dbReference>
<name>A0A6P8H958_ACTTE</name>
<evidence type="ECO:0000313" key="13">
    <source>
        <dbReference type="Proteomes" id="UP000515163"/>
    </source>
</evidence>
<reference evidence="14" key="1">
    <citation type="submission" date="2025-08" db="UniProtKB">
        <authorList>
            <consortium name="RefSeq"/>
        </authorList>
    </citation>
    <scope>IDENTIFICATION</scope>
    <source>
        <tissue evidence="14">Tentacle</tissue>
    </source>
</reference>
<dbReference type="InterPro" id="IPR011527">
    <property type="entry name" value="ABC1_TM_dom"/>
</dbReference>
<dbReference type="CDD" id="cd03250">
    <property type="entry name" value="ABCC_MRP_domain1"/>
    <property type="match status" value="1"/>
</dbReference>
<dbReference type="KEGG" id="aten:116286557"/>
<proteinExistence type="inferred from homology"/>
<keyword evidence="5" id="KW-0547">Nucleotide-binding</keyword>
<dbReference type="Gene3D" id="1.20.1560.10">
    <property type="entry name" value="ABC transporter type 1, transmembrane domain"/>
    <property type="match status" value="2"/>
</dbReference>
<keyword evidence="6" id="KW-0067">ATP-binding</keyword>
<feature type="domain" description="ABC transporter" evidence="11">
    <location>
        <begin position="552"/>
        <end position="775"/>
    </location>
</feature>
<dbReference type="CDD" id="cd03244">
    <property type="entry name" value="ABCC_MRP_domain2"/>
    <property type="match status" value="1"/>
</dbReference>
<evidence type="ECO:0000256" key="10">
    <source>
        <dbReference type="SAM" id="Phobius"/>
    </source>
</evidence>
<feature type="compositionally biased region" description="Basic and acidic residues" evidence="9">
    <location>
        <begin position="443"/>
        <end position="458"/>
    </location>
</feature>
<feature type="domain" description="ABC transmembrane type-1" evidence="12">
    <location>
        <begin position="835"/>
        <end position="1096"/>
    </location>
</feature>
<evidence type="ECO:0000256" key="3">
    <source>
        <dbReference type="ARBA" id="ARBA00022448"/>
    </source>
</evidence>
<dbReference type="InterPro" id="IPR044746">
    <property type="entry name" value="ABCC_6TM_D1"/>
</dbReference>
<dbReference type="PROSITE" id="PS50893">
    <property type="entry name" value="ABC_TRANSPORTER_2"/>
    <property type="match status" value="2"/>
</dbReference>
<dbReference type="OrthoDB" id="5985888at2759"/>
<feature type="compositionally biased region" description="Basic and acidic residues" evidence="9">
    <location>
        <begin position="516"/>
        <end position="530"/>
    </location>
</feature>
<feature type="region of interest" description="Disordered" evidence="9">
    <location>
        <begin position="422"/>
        <end position="544"/>
    </location>
</feature>
<dbReference type="SMART" id="SM00382">
    <property type="entry name" value="AAA"/>
    <property type="match status" value="2"/>
</dbReference>
<dbReference type="CDD" id="cd18579">
    <property type="entry name" value="ABC_6TM_ABCC_D1"/>
    <property type="match status" value="1"/>
</dbReference>
<dbReference type="FunFam" id="1.20.1560.10:FF:000014">
    <property type="entry name" value="Multidrug resistance-associated protein member 4"/>
    <property type="match status" value="1"/>
</dbReference>
<gene>
    <name evidence="14" type="primary">LOC116286557</name>
</gene>
<keyword evidence="8 10" id="KW-0472">Membrane</keyword>